<sequence>MDLYLWNSYQKAEITEKIKYWVDLWDEINEDLDKNTYDEDLVNPHLLVINLLDEIKYNRLKNKRINKYLLEKFNFFLKNDQVIKNSFATDFKLIISELSNGSKRFEYCIMLCEQTIESIQCGSYFKESCDLLKKIIMDTHWKDGEEEEISLISQNLIIELILAGYSLEKIKSIPQNLFSKYEIIKTDNGEFLRTDYPTSIDFKKYDNDDLINNISYNEALKDEIDSLSIADRIDRLKYYFDQEYREGYGIFHIEGLIGNIDVNIVEVNFYSPKIENYMSIINDSEYKAKDFNQKKLEFYDNQNLSLINAAVKVKYRDFESAKRQTLESIEKTLDLLRLYINSETAFRVKIDRFYLVDCDDFGVSESHSAKEQPHIKKLNSFDLSDTFFSLEVKDENILNIEKLLLNENSQKMPLSAKLIYSLHWYRKAFESNVIEDKLLNYWIVIENLITFDSQNENLVLRDKEERDKFTLVEELVPFIELSCSLRNVAIDTYLYLDHLINSSQVNPSTHERSHYLEIPSDCLDACQLGSLTDKIQIDFVKFIEKLHLLNPYIEKKVIENKIKFADKFYNDTKFTRLELIKKLEQTKKDLLLIYRYRNLIVHNAHFDNTILPYYAMKAENIARNLLQSILDQHAKDSTIAHQKLLLKDRVKMEIMIEKLKNDIPVDLWNLK</sequence>
<evidence type="ECO:0008006" key="3">
    <source>
        <dbReference type="Google" id="ProtNLM"/>
    </source>
</evidence>
<gene>
    <name evidence="1" type="ORF">KDK67_09925</name>
</gene>
<accession>A0A9E5DCU6</accession>
<protein>
    <recommendedName>
        <fullName evidence="3">Apea-like HEPN domain-containing protein</fullName>
    </recommendedName>
</protein>
<reference evidence="1" key="2">
    <citation type="submission" date="2021-04" db="EMBL/GenBank/DDBJ databases">
        <authorList>
            <person name="Dong X."/>
        </authorList>
    </citation>
    <scope>NUCLEOTIDE SEQUENCE</scope>
    <source>
        <strain evidence="1">LLY</strain>
    </source>
</reference>
<proteinExistence type="predicted"/>
<comment type="caution">
    <text evidence="1">The sequence shown here is derived from an EMBL/GenBank/DDBJ whole genome shotgun (WGS) entry which is preliminary data.</text>
</comment>
<dbReference type="EMBL" id="JAGSOI010000042">
    <property type="protein sequence ID" value="MCM1987294.1"/>
    <property type="molecule type" value="Genomic_DNA"/>
</dbReference>
<organism evidence="1 2">
    <name type="scientific">Methanococcoides seepicolus</name>
    <dbReference type="NCBI Taxonomy" id="2828780"/>
    <lineage>
        <taxon>Archaea</taxon>
        <taxon>Methanobacteriati</taxon>
        <taxon>Methanobacteriota</taxon>
        <taxon>Stenosarchaea group</taxon>
        <taxon>Methanomicrobia</taxon>
        <taxon>Methanosarcinales</taxon>
        <taxon>Methanosarcinaceae</taxon>
        <taxon>Methanococcoides</taxon>
    </lineage>
</organism>
<keyword evidence="2" id="KW-1185">Reference proteome</keyword>
<dbReference type="RefSeq" id="WP_250868634.1">
    <property type="nucleotide sequence ID" value="NZ_JAGSOI010000042.1"/>
</dbReference>
<reference evidence="1" key="1">
    <citation type="journal article" date="2021" name="mSystems">
        <title>Bacteria and Archaea Synergistically Convert Glycine Betaine to Biogenic Methane in the Formosa Cold Seep of the South China Sea.</title>
        <authorList>
            <person name="Li L."/>
            <person name="Zhang W."/>
            <person name="Zhang S."/>
            <person name="Song L."/>
            <person name="Sun Q."/>
            <person name="Zhang H."/>
            <person name="Xiang H."/>
            <person name="Dong X."/>
        </authorList>
    </citation>
    <scope>NUCLEOTIDE SEQUENCE</scope>
    <source>
        <strain evidence="1">LLY</strain>
    </source>
</reference>
<name>A0A9E5DCU6_9EURY</name>
<evidence type="ECO:0000313" key="1">
    <source>
        <dbReference type="EMBL" id="MCM1987294.1"/>
    </source>
</evidence>
<dbReference type="AlphaFoldDB" id="A0A9E5DCU6"/>
<dbReference type="Proteomes" id="UP001056766">
    <property type="component" value="Unassembled WGS sequence"/>
</dbReference>
<evidence type="ECO:0000313" key="2">
    <source>
        <dbReference type="Proteomes" id="UP001056766"/>
    </source>
</evidence>